<gene>
    <name evidence="1" type="primary">Vigan.05G013800</name>
    <name evidence="1" type="ORF">VIGAN_05013800</name>
</gene>
<name>A0A0S3S1V3_PHAAN</name>
<evidence type="ECO:0000313" key="1">
    <source>
        <dbReference type="EMBL" id="BAT86824.1"/>
    </source>
</evidence>
<dbReference type="AlphaFoldDB" id="A0A0S3S1V3"/>
<proteinExistence type="predicted"/>
<reference evidence="1 2" key="1">
    <citation type="journal article" date="2015" name="Sci. Rep.">
        <title>The power of single molecule real-time sequencing technology in the de novo assembly of a eukaryotic genome.</title>
        <authorList>
            <person name="Sakai H."/>
            <person name="Naito K."/>
            <person name="Ogiso-Tanaka E."/>
            <person name="Takahashi Y."/>
            <person name="Iseki K."/>
            <person name="Muto C."/>
            <person name="Satou K."/>
            <person name="Teruya K."/>
            <person name="Shiroma A."/>
            <person name="Shimoji M."/>
            <person name="Hirano T."/>
            <person name="Itoh T."/>
            <person name="Kaga A."/>
            <person name="Tomooka N."/>
        </authorList>
    </citation>
    <scope>NUCLEOTIDE SEQUENCE [LARGE SCALE GENOMIC DNA]</scope>
    <source>
        <strain evidence="2">cv. Shumari</strain>
    </source>
</reference>
<organism evidence="1 2">
    <name type="scientific">Vigna angularis var. angularis</name>
    <dbReference type="NCBI Taxonomy" id="157739"/>
    <lineage>
        <taxon>Eukaryota</taxon>
        <taxon>Viridiplantae</taxon>
        <taxon>Streptophyta</taxon>
        <taxon>Embryophyta</taxon>
        <taxon>Tracheophyta</taxon>
        <taxon>Spermatophyta</taxon>
        <taxon>Magnoliopsida</taxon>
        <taxon>eudicotyledons</taxon>
        <taxon>Gunneridae</taxon>
        <taxon>Pentapetalae</taxon>
        <taxon>rosids</taxon>
        <taxon>fabids</taxon>
        <taxon>Fabales</taxon>
        <taxon>Fabaceae</taxon>
        <taxon>Papilionoideae</taxon>
        <taxon>50 kb inversion clade</taxon>
        <taxon>NPAAA clade</taxon>
        <taxon>indigoferoid/millettioid clade</taxon>
        <taxon>Phaseoleae</taxon>
        <taxon>Vigna</taxon>
    </lineage>
</organism>
<dbReference type="Proteomes" id="UP000291084">
    <property type="component" value="Chromosome 5"/>
</dbReference>
<accession>A0A0S3S1V3</accession>
<evidence type="ECO:0000313" key="2">
    <source>
        <dbReference type="Proteomes" id="UP000291084"/>
    </source>
</evidence>
<sequence length="154" mass="16442">MFGMANVMPGQILLPPPNGINAKSAPLKSIQLLRNLSGLKLSASVQYSAFLPIAQALMITLVLEGISYPLISHLSLLSLGTNNGTGGCNLNVSLIMDFKYINFCNSVSSTYPFLPYTLLTSACAFSITLGFLINSDIPHSTTEDEVSPPPMNMS</sequence>
<dbReference type="EMBL" id="AP015038">
    <property type="protein sequence ID" value="BAT86824.1"/>
    <property type="molecule type" value="Genomic_DNA"/>
</dbReference>
<keyword evidence="2" id="KW-1185">Reference proteome</keyword>
<protein>
    <submittedName>
        <fullName evidence="1">Uncharacterized protein</fullName>
    </submittedName>
</protein>